<dbReference type="GO" id="GO:0015031">
    <property type="term" value="P:protein transport"/>
    <property type="evidence" value="ECO:0007669"/>
    <property type="project" value="UniProtKB-KW"/>
</dbReference>
<dbReference type="PANTHER" id="PTHR21311">
    <property type="entry name" value="CONSERVED OLIGOMERIC GOLGI COMPLEX COMPONENT 8"/>
    <property type="match status" value="1"/>
</dbReference>
<dbReference type="AlphaFoldDB" id="A0A167Y641"/>
<evidence type="ECO:0000256" key="6">
    <source>
        <dbReference type="ARBA" id="ARBA00023034"/>
    </source>
</evidence>
<evidence type="ECO:0000313" key="11">
    <source>
        <dbReference type="Proteomes" id="UP000242877"/>
    </source>
</evidence>
<comment type="similarity">
    <text evidence="2">Belongs to the COG8 family.</text>
</comment>
<name>A0A167Y641_9EURO</name>
<dbReference type="Pfam" id="PF04124">
    <property type="entry name" value="Dor1"/>
    <property type="match status" value="3"/>
</dbReference>
<dbReference type="Proteomes" id="UP000242877">
    <property type="component" value="Unassembled WGS sequence"/>
</dbReference>
<sequence length="513" mass="56109">MADSLYDLLIPYAETQEKRIGGDLSSSQSPWQSSSPSTDQISAQYLARLSTLSLEALTDTEPQSLSQLSQSNLVSLQALSNRSHKCFVSSADHLSSFRTSIPELAEAARALRDGIPGLDDAAVRFSSTYNKTVENPILDRRKKSMQLLRNIDRMSDIMELPTLLSTVVSSASANPQANPTAGSTGSSAMNNSYSLALDLLAHIKKLQTLYPDSPLVKDVTRQAEDAMREMTTNLIGALRGKNIRLAAAMRTIGWLRRVAPELGSASSDNPSGPVAGEGMYGALFIVCRLANLILMLEALDPLRELADAETQQRLQGTAIHQRGLAGQQTERYLKRYIEVFREQSFAIISLYRNIFAPASAQNDVPASADSPTIDLKKIGLQSNNAQGGHQDSLPRLPPALSTFPMYLTQLLVDTLREYLPNVVDHNSRESLLTQVLYCSGSLGRLGANFSLHLAFIDDDDDDDDEEDDDIDDEVAEWEAIMKKHRALAARLDKMTTGGTDSLKPSPRSISPAR</sequence>
<comment type="subcellular location">
    <subcellularLocation>
        <location evidence="1">Golgi apparatus membrane</location>
        <topology evidence="1">Peripheral membrane protein</topology>
    </subcellularLocation>
</comment>
<comment type="caution">
    <text evidence="10">The sequence shown here is derived from an EMBL/GenBank/DDBJ whole genome shotgun (WGS) entry which is preliminary data.</text>
</comment>
<evidence type="ECO:0000256" key="4">
    <source>
        <dbReference type="ARBA" id="ARBA00022448"/>
    </source>
</evidence>
<dbReference type="OrthoDB" id="1661054at2759"/>
<dbReference type="InterPro" id="IPR007255">
    <property type="entry name" value="COG8"/>
</dbReference>
<accession>A0A167Y641</accession>
<evidence type="ECO:0000256" key="5">
    <source>
        <dbReference type="ARBA" id="ARBA00022927"/>
    </source>
</evidence>
<organism evidence="10 11">
    <name type="scientific">Ascosphaera apis ARSEF 7405</name>
    <dbReference type="NCBI Taxonomy" id="392613"/>
    <lineage>
        <taxon>Eukaryota</taxon>
        <taxon>Fungi</taxon>
        <taxon>Dikarya</taxon>
        <taxon>Ascomycota</taxon>
        <taxon>Pezizomycotina</taxon>
        <taxon>Eurotiomycetes</taxon>
        <taxon>Eurotiomycetidae</taxon>
        <taxon>Onygenales</taxon>
        <taxon>Ascosphaeraceae</taxon>
        <taxon>Ascosphaera</taxon>
    </lineage>
</organism>
<dbReference type="GO" id="GO:0017119">
    <property type="term" value="C:Golgi transport complex"/>
    <property type="evidence" value="ECO:0007669"/>
    <property type="project" value="InterPro"/>
</dbReference>
<protein>
    <recommendedName>
        <fullName evidence="3">Conserved oligomeric Golgi complex subunit 8</fullName>
    </recommendedName>
    <alternativeName>
        <fullName evidence="8">Component of oligomeric Golgi complex 8</fullName>
    </alternativeName>
</protein>
<dbReference type="GO" id="GO:0006891">
    <property type="term" value="P:intra-Golgi vesicle-mediated transport"/>
    <property type="evidence" value="ECO:0007669"/>
    <property type="project" value="TreeGrafter"/>
</dbReference>
<dbReference type="GO" id="GO:0000139">
    <property type="term" value="C:Golgi membrane"/>
    <property type="evidence" value="ECO:0007669"/>
    <property type="project" value="UniProtKB-SubCell"/>
</dbReference>
<evidence type="ECO:0000256" key="9">
    <source>
        <dbReference type="SAM" id="MobiDB-lite"/>
    </source>
</evidence>
<keyword evidence="7" id="KW-0472">Membrane</keyword>
<dbReference type="VEuPathDB" id="FungiDB:AAP_03548"/>
<evidence type="ECO:0000256" key="3">
    <source>
        <dbReference type="ARBA" id="ARBA00020983"/>
    </source>
</evidence>
<dbReference type="EMBL" id="AZGZ01000015">
    <property type="protein sequence ID" value="KZZ90907.1"/>
    <property type="molecule type" value="Genomic_DNA"/>
</dbReference>
<proteinExistence type="inferred from homology"/>
<evidence type="ECO:0000313" key="10">
    <source>
        <dbReference type="EMBL" id="KZZ90907.1"/>
    </source>
</evidence>
<keyword evidence="5" id="KW-0653">Protein transport</keyword>
<evidence type="ECO:0000256" key="2">
    <source>
        <dbReference type="ARBA" id="ARBA00006419"/>
    </source>
</evidence>
<evidence type="ECO:0000256" key="8">
    <source>
        <dbReference type="ARBA" id="ARBA00031347"/>
    </source>
</evidence>
<keyword evidence="6" id="KW-0333">Golgi apparatus</keyword>
<feature type="region of interest" description="Disordered" evidence="9">
    <location>
        <begin position="493"/>
        <end position="513"/>
    </location>
</feature>
<dbReference type="PANTHER" id="PTHR21311:SF0">
    <property type="entry name" value="CONSERVED OLIGOMERIC GOLGI COMPLEX SUBUNIT 8"/>
    <property type="match status" value="1"/>
</dbReference>
<reference evidence="10 11" key="1">
    <citation type="journal article" date="2016" name="Genome Biol. Evol.">
        <title>Divergent and convergent evolution of fungal pathogenicity.</title>
        <authorList>
            <person name="Shang Y."/>
            <person name="Xiao G."/>
            <person name="Zheng P."/>
            <person name="Cen K."/>
            <person name="Zhan S."/>
            <person name="Wang C."/>
        </authorList>
    </citation>
    <scope>NUCLEOTIDE SEQUENCE [LARGE SCALE GENOMIC DNA]</scope>
    <source>
        <strain evidence="10 11">ARSEF 7405</strain>
    </source>
</reference>
<evidence type="ECO:0000256" key="1">
    <source>
        <dbReference type="ARBA" id="ARBA00004395"/>
    </source>
</evidence>
<keyword evidence="11" id="KW-1185">Reference proteome</keyword>
<evidence type="ECO:0000256" key="7">
    <source>
        <dbReference type="ARBA" id="ARBA00023136"/>
    </source>
</evidence>
<keyword evidence="4" id="KW-0813">Transport</keyword>
<gene>
    <name evidence="10" type="ORF">AAP_03548</name>
</gene>